<dbReference type="AlphaFoldDB" id="A0A8D7EXY7"/>
<dbReference type="EMBL" id="HG996472">
    <property type="protein sequence ID" value="CAG1832800.1"/>
    <property type="molecule type" value="Genomic_DNA"/>
</dbReference>
<accession>A0A8D7EXY7</accession>
<proteinExistence type="predicted"/>
<sequence>MASARNGRGGLGLQILADPLDDLPPLDAVLLEPLGAPLLHLLGDGRKRRERLAPNVGLLPEGGPPLRQVRVGPVGGPLLHLEQATEAGVADHDLHGPPARVDHRGLHAVTDDGILAKDPAEDEGEGWRPDGDGADGVEAAGGGVEAAVEGVDVDDVGEEGRGVRIREFAPGGRRHAVPRVVVHMILCVRADHRAAPEGADLRFQAERRLGFCDKPRSLGLCGGEGVVRRKKKSSKIEDGVLHMPLKTERDGRRRKA</sequence>
<reference evidence="2" key="1">
    <citation type="submission" date="2021-03" db="EMBL/GenBank/DDBJ databases">
        <authorList>
            <consortium name="Genoscope - CEA"/>
            <person name="William W."/>
        </authorList>
    </citation>
    <scope>NUCLEOTIDE SEQUENCE</scope>
    <source>
        <strain evidence="2">Doubled-haploid Pahang</strain>
    </source>
</reference>
<protein>
    <submittedName>
        <fullName evidence="2">(wild Malaysian banana) hypothetical protein</fullName>
    </submittedName>
</protein>
<feature type="region of interest" description="Disordered" evidence="1">
    <location>
        <begin position="232"/>
        <end position="256"/>
    </location>
</feature>
<feature type="compositionally biased region" description="Basic and acidic residues" evidence="1">
    <location>
        <begin position="117"/>
        <end position="131"/>
    </location>
</feature>
<organism evidence="2">
    <name type="scientific">Musa acuminata subsp. malaccensis</name>
    <name type="common">Wild banana</name>
    <name type="synonym">Musa malaccensis</name>
    <dbReference type="NCBI Taxonomy" id="214687"/>
    <lineage>
        <taxon>Eukaryota</taxon>
        <taxon>Viridiplantae</taxon>
        <taxon>Streptophyta</taxon>
        <taxon>Embryophyta</taxon>
        <taxon>Tracheophyta</taxon>
        <taxon>Spermatophyta</taxon>
        <taxon>Magnoliopsida</taxon>
        <taxon>Liliopsida</taxon>
        <taxon>Zingiberales</taxon>
        <taxon>Musaceae</taxon>
        <taxon>Musa</taxon>
    </lineage>
</organism>
<gene>
    <name evidence="2" type="ORF">GSMUA_87200.1</name>
</gene>
<name>A0A8D7EXY7_MUSAM</name>
<evidence type="ECO:0000313" key="2">
    <source>
        <dbReference type="EMBL" id="CAG1832800.1"/>
    </source>
</evidence>
<evidence type="ECO:0000256" key="1">
    <source>
        <dbReference type="SAM" id="MobiDB-lite"/>
    </source>
</evidence>
<feature type="region of interest" description="Disordered" evidence="1">
    <location>
        <begin position="117"/>
        <end position="139"/>
    </location>
</feature>
<feature type="compositionally biased region" description="Basic and acidic residues" evidence="1">
    <location>
        <begin position="234"/>
        <end position="256"/>
    </location>
</feature>